<name>A0A7I7Y232_9MYCO</name>
<dbReference type="SMART" id="SM00895">
    <property type="entry name" value="FCD"/>
    <property type="match status" value="1"/>
</dbReference>
<keyword evidence="2" id="KW-0238">DNA-binding</keyword>
<dbReference type="GO" id="GO:0003677">
    <property type="term" value="F:DNA binding"/>
    <property type="evidence" value="ECO:0007669"/>
    <property type="project" value="UniProtKB-KW"/>
</dbReference>
<dbReference type="InterPro" id="IPR036388">
    <property type="entry name" value="WH-like_DNA-bd_sf"/>
</dbReference>
<protein>
    <submittedName>
        <fullName evidence="4">Transcriptional regulator</fullName>
    </submittedName>
</protein>
<reference evidence="4" key="2">
    <citation type="submission" date="2020-02" db="EMBL/GenBank/DDBJ databases">
        <authorList>
            <person name="Matsumoto Y."/>
            <person name="Motooka D."/>
            <person name="Nakamura S."/>
        </authorList>
    </citation>
    <scope>NUCLEOTIDE SEQUENCE</scope>
    <source>
        <strain evidence="4">JCM 13671</strain>
    </source>
</reference>
<evidence type="ECO:0000256" key="2">
    <source>
        <dbReference type="ARBA" id="ARBA00023125"/>
    </source>
</evidence>
<evidence type="ECO:0000313" key="5">
    <source>
        <dbReference type="Proteomes" id="UP000466931"/>
    </source>
</evidence>
<dbReference type="PANTHER" id="PTHR43537">
    <property type="entry name" value="TRANSCRIPTIONAL REGULATOR, GNTR FAMILY"/>
    <property type="match status" value="1"/>
</dbReference>
<dbReference type="Gene3D" id="1.20.120.530">
    <property type="entry name" value="GntR ligand-binding domain-like"/>
    <property type="match status" value="1"/>
</dbReference>
<dbReference type="Pfam" id="PF07729">
    <property type="entry name" value="FCD"/>
    <property type="match status" value="1"/>
</dbReference>
<dbReference type="GO" id="GO:0003700">
    <property type="term" value="F:DNA-binding transcription factor activity"/>
    <property type="evidence" value="ECO:0007669"/>
    <property type="project" value="InterPro"/>
</dbReference>
<dbReference type="SMART" id="SM00345">
    <property type="entry name" value="HTH_GNTR"/>
    <property type="match status" value="1"/>
</dbReference>
<dbReference type="Gene3D" id="1.10.10.10">
    <property type="entry name" value="Winged helix-like DNA-binding domain superfamily/Winged helix DNA-binding domain"/>
    <property type="match status" value="1"/>
</dbReference>
<dbReference type="PROSITE" id="PS50949">
    <property type="entry name" value="HTH_GNTR"/>
    <property type="match status" value="1"/>
</dbReference>
<dbReference type="Proteomes" id="UP000466931">
    <property type="component" value="Chromosome"/>
</dbReference>
<keyword evidence="3" id="KW-0804">Transcription</keyword>
<reference evidence="4" key="1">
    <citation type="journal article" date="2019" name="Emerg. Microbes Infect.">
        <title>Comprehensive subspecies identification of 175 nontuberculous mycobacteria species based on 7547 genomic profiles.</title>
        <authorList>
            <person name="Matsumoto Y."/>
            <person name="Kinjo T."/>
            <person name="Motooka D."/>
            <person name="Nabeya D."/>
            <person name="Jung N."/>
            <person name="Uechi K."/>
            <person name="Horii T."/>
            <person name="Iida T."/>
            <person name="Fujita J."/>
            <person name="Nakamura S."/>
        </authorList>
    </citation>
    <scope>NUCLEOTIDE SEQUENCE [LARGE SCALE GENOMIC DNA]</scope>
    <source>
        <strain evidence="4">JCM 13671</strain>
    </source>
</reference>
<dbReference type="AlphaFoldDB" id="A0A7I7Y232"/>
<accession>A0A7I7Y232</accession>
<dbReference type="InterPro" id="IPR011711">
    <property type="entry name" value="GntR_C"/>
</dbReference>
<dbReference type="SUPFAM" id="SSF48008">
    <property type="entry name" value="GntR ligand-binding domain-like"/>
    <property type="match status" value="1"/>
</dbReference>
<gene>
    <name evidence="4" type="ORF">MCNF_42620</name>
</gene>
<dbReference type="Pfam" id="PF00392">
    <property type="entry name" value="GntR"/>
    <property type="match status" value="1"/>
</dbReference>
<dbReference type="CDD" id="cd07377">
    <property type="entry name" value="WHTH_GntR"/>
    <property type="match status" value="1"/>
</dbReference>
<dbReference type="OrthoDB" id="7989071at2"/>
<keyword evidence="5" id="KW-1185">Reference proteome</keyword>
<evidence type="ECO:0000256" key="3">
    <source>
        <dbReference type="ARBA" id="ARBA00023163"/>
    </source>
</evidence>
<proteinExistence type="predicted"/>
<evidence type="ECO:0000313" key="4">
    <source>
        <dbReference type="EMBL" id="BBZ35657.1"/>
    </source>
</evidence>
<keyword evidence="1" id="KW-0805">Transcription regulation</keyword>
<dbReference type="InterPro" id="IPR008920">
    <property type="entry name" value="TF_FadR/GntR_C"/>
</dbReference>
<organism evidence="4 5">
    <name type="scientific">Mycolicibacterium confluentis</name>
    <dbReference type="NCBI Taxonomy" id="28047"/>
    <lineage>
        <taxon>Bacteria</taxon>
        <taxon>Bacillati</taxon>
        <taxon>Actinomycetota</taxon>
        <taxon>Actinomycetes</taxon>
        <taxon>Mycobacteriales</taxon>
        <taxon>Mycobacteriaceae</taxon>
        <taxon>Mycolicibacterium</taxon>
    </lineage>
</organism>
<dbReference type="RefSeq" id="WP_085151730.1">
    <property type="nucleotide sequence ID" value="NZ_AP022612.1"/>
</dbReference>
<dbReference type="PANTHER" id="PTHR43537:SF24">
    <property type="entry name" value="GLUCONATE OPERON TRANSCRIPTIONAL REPRESSOR"/>
    <property type="match status" value="1"/>
</dbReference>
<dbReference type="InterPro" id="IPR000524">
    <property type="entry name" value="Tscrpt_reg_HTH_GntR"/>
</dbReference>
<evidence type="ECO:0000256" key="1">
    <source>
        <dbReference type="ARBA" id="ARBA00023015"/>
    </source>
</evidence>
<sequence length="261" mass="28074">MSDDVRDLIVEARASVVQDIVYAPIRGGALSQQVVRRIAEAISVGILRPGDRLPPESQFASWLGVSVAVVREALAILRETGYVETERGHGGGTVVRRGPEPPTLAEARQAMAKFTPEYVSDLMDLRVAISGEAAALAAQRAPDSALSRISELAAQMCTAESYDDYRQIDPRFHIAISGASGSTRLAAAEVRLQVEIGEMAAAILRLAPDIETSTIFHTSDDGHRDIVQALTRRDAEGSRAAMTEHVLGMRDLFVVTAARIS</sequence>
<dbReference type="SUPFAM" id="SSF46785">
    <property type="entry name" value="Winged helix' DNA-binding domain"/>
    <property type="match status" value="1"/>
</dbReference>
<dbReference type="InterPro" id="IPR036390">
    <property type="entry name" value="WH_DNA-bd_sf"/>
</dbReference>
<dbReference type="EMBL" id="AP022612">
    <property type="protein sequence ID" value="BBZ35657.1"/>
    <property type="molecule type" value="Genomic_DNA"/>
</dbReference>